<evidence type="ECO:0000313" key="5">
    <source>
        <dbReference type="Proteomes" id="UP000003419"/>
    </source>
</evidence>
<proteinExistence type="predicted"/>
<organism evidence="4 5">
    <name type="scientific">Limosilactobacillus reuteri CF48-3A</name>
    <dbReference type="NCBI Taxonomy" id="525341"/>
    <lineage>
        <taxon>Bacteria</taxon>
        <taxon>Bacillati</taxon>
        <taxon>Bacillota</taxon>
        <taxon>Bacilli</taxon>
        <taxon>Lactobacillales</taxon>
        <taxon>Lactobacillaceae</taxon>
        <taxon>Limosilactobacillus</taxon>
    </lineage>
</organism>
<evidence type="ECO:0000256" key="2">
    <source>
        <dbReference type="ARBA" id="ARBA00022679"/>
    </source>
</evidence>
<evidence type="ECO:0000259" key="3">
    <source>
        <dbReference type="Pfam" id="PF00535"/>
    </source>
</evidence>
<dbReference type="Proteomes" id="UP000003419">
    <property type="component" value="Unassembled WGS sequence"/>
</dbReference>
<dbReference type="RefSeq" id="WP_003671616.1">
    <property type="nucleotide sequence ID" value="NZ_GG693673.1"/>
</dbReference>
<protein>
    <submittedName>
        <fullName evidence="4">Glycosyltransferase, group 2 family protein</fullName>
        <ecNumber evidence="4">2.4.-.-</ecNumber>
    </submittedName>
</protein>
<dbReference type="EC" id="2.4.-.-" evidence="4"/>
<evidence type="ECO:0000256" key="1">
    <source>
        <dbReference type="ARBA" id="ARBA00022676"/>
    </source>
</evidence>
<accession>A0A8D9VTD8</accession>
<reference evidence="4 5" key="1">
    <citation type="submission" date="2009-01" db="EMBL/GenBank/DDBJ databases">
        <authorList>
            <person name="Qin X."/>
            <person name="Bachman B."/>
            <person name="Battles P."/>
            <person name="Bell A."/>
            <person name="Bess C."/>
            <person name="Bickham C."/>
            <person name="Chaboub L."/>
            <person name="Chen D."/>
            <person name="Coyle M."/>
            <person name="Deiros D.R."/>
            <person name="Dinh H."/>
            <person name="Forbes L."/>
            <person name="Fowler G."/>
            <person name="Francisco L."/>
            <person name="Fu Q."/>
            <person name="Gubbala S."/>
            <person name="Hale W."/>
            <person name="Han Y."/>
            <person name="Hemphill L."/>
            <person name="Highlander S.K."/>
            <person name="Hirani K."/>
            <person name="Hogues M."/>
            <person name="Jackson L."/>
            <person name="Jakkamsetti A."/>
            <person name="Javaid M."/>
            <person name="Jiang H."/>
            <person name="Korchina V."/>
            <person name="Kovar C."/>
            <person name="Lara F."/>
            <person name="Lee S."/>
            <person name="Mata R."/>
            <person name="Mathew T."/>
            <person name="Moen C."/>
            <person name="Morales K."/>
            <person name="Munidasa M."/>
            <person name="Nazareth L."/>
            <person name="Ngo R."/>
            <person name="Nguyen L."/>
            <person name="Okwuonu G."/>
            <person name="Ongeri F."/>
            <person name="Patil S."/>
            <person name="Petrosino J."/>
            <person name="Pham C."/>
            <person name="Pham P."/>
            <person name="Pu L.-L."/>
            <person name="Puazo M."/>
            <person name="Raj R."/>
            <person name="Reid J."/>
            <person name="Rouhana J."/>
            <person name="Saada N."/>
            <person name="Shang Y."/>
            <person name="Simmons D."/>
            <person name="Thornton R."/>
            <person name="Warren J."/>
            <person name="Weissenberger G."/>
            <person name="Zhang J."/>
            <person name="Zhang L."/>
            <person name="Zhou C."/>
            <person name="Zhu D."/>
            <person name="Muzny D."/>
            <person name="Worley K."/>
            <person name="Gibbs R."/>
        </authorList>
    </citation>
    <scope>NUCLEOTIDE SEQUENCE [LARGE SCALE GENOMIC DNA]</scope>
    <source>
        <strain evidence="4 5">CF48-3A</strain>
    </source>
</reference>
<sequence>MKEKSYNVSIIVPIFNVEKWLTRCLNSICKQTYGEFEVLLIDDGSIDNSGEICQTFVSKDNRFKYYKKKNGGLSDTRNYGINRAKGKYFIFVDSDDYLTPDYVEMLYSGIQKNNVDAVICGISRVDEDGKILNNNCFNVTDKTFLSGKEIIELSFDNKSDGGDLVCAWNKIYDRKLFDNNLRFEKGRYYEDGYIFPNLFLRVNKAMIIHRPLYNYVQRNNSIIHSSMNIKKIKDDDASMLSWIDLFKNVDKKLYILSIQKYKNWIIYKWYENRKIILNNNMGNYLQKQYRLYAKEKYPMSIKSKIKDTISIINLDIVYYLKIILGK</sequence>
<keyword evidence="2 4" id="KW-0808">Transferase</keyword>
<dbReference type="PANTHER" id="PTHR22916">
    <property type="entry name" value="GLYCOSYLTRANSFERASE"/>
    <property type="match status" value="1"/>
</dbReference>
<gene>
    <name evidence="4" type="ORF">HMPREF0534_0711</name>
</gene>
<dbReference type="Pfam" id="PF00535">
    <property type="entry name" value="Glycos_transf_2"/>
    <property type="match status" value="1"/>
</dbReference>
<keyword evidence="1 4" id="KW-0328">Glycosyltransferase</keyword>
<dbReference type="InterPro" id="IPR029044">
    <property type="entry name" value="Nucleotide-diphossugar_trans"/>
</dbReference>
<dbReference type="SUPFAM" id="SSF53448">
    <property type="entry name" value="Nucleotide-diphospho-sugar transferases"/>
    <property type="match status" value="1"/>
</dbReference>
<name>A0A8D9VTD8_LIMRT</name>
<dbReference type="GO" id="GO:0016757">
    <property type="term" value="F:glycosyltransferase activity"/>
    <property type="evidence" value="ECO:0007669"/>
    <property type="project" value="UniProtKB-KW"/>
</dbReference>
<dbReference type="AlphaFoldDB" id="A0A8D9VTD8"/>
<evidence type="ECO:0000313" key="4">
    <source>
        <dbReference type="EMBL" id="EEI65967.1"/>
    </source>
</evidence>
<dbReference type="CDD" id="cd00761">
    <property type="entry name" value="Glyco_tranf_GTA_type"/>
    <property type="match status" value="1"/>
</dbReference>
<dbReference type="InterPro" id="IPR001173">
    <property type="entry name" value="Glyco_trans_2-like"/>
</dbReference>
<dbReference type="EMBL" id="ACHG01000072">
    <property type="protein sequence ID" value="EEI65967.1"/>
    <property type="molecule type" value="Genomic_DNA"/>
</dbReference>
<comment type="caution">
    <text evidence="4">The sequence shown here is derived from an EMBL/GenBank/DDBJ whole genome shotgun (WGS) entry which is preliminary data.</text>
</comment>
<dbReference type="Gene3D" id="3.90.550.10">
    <property type="entry name" value="Spore Coat Polysaccharide Biosynthesis Protein SpsA, Chain A"/>
    <property type="match status" value="1"/>
</dbReference>
<feature type="domain" description="Glycosyltransferase 2-like" evidence="3">
    <location>
        <begin position="9"/>
        <end position="132"/>
    </location>
</feature>
<dbReference type="PANTHER" id="PTHR22916:SF51">
    <property type="entry name" value="GLYCOSYLTRANSFERASE EPSH-RELATED"/>
    <property type="match status" value="1"/>
</dbReference>